<reference evidence="2" key="1">
    <citation type="submission" date="2016-07" db="EMBL/GenBank/DDBJ databases">
        <authorList>
            <person name="Bretaudeau A."/>
        </authorList>
    </citation>
    <scope>NUCLEOTIDE SEQUENCE</scope>
    <source>
        <strain evidence="2">Rice</strain>
        <tissue evidence="2">Whole body</tissue>
    </source>
</reference>
<gene>
    <name evidence="2" type="primary">SFRICE042036.2</name>
    <name evidence="2" type="ORF">SFRICE_042036.2</name>
</gene>
<proteinExistence type="predicted"/>
<feature type="non-terminal residue" evidence="2">
    <location>
        <position position="397"/>
    </location>
</feature>
<dbReference type="EMBL" id="ODYU01007981">
    <property type="protein sequence ID" value="SOQ51215.1"/>
    <property type="molecule type" value="Genomic_DNA"/>
</dbReference>
<feature type="transmembrane region" description="Helical" evidence="1">
    <location>
        <begin position="148"/>
        <end position="167"/>
    </location>
</feature>
<keyword evidence="1" id="KW-0472">Membrane</keyword>
<organism evidence="2">
    <name type="scientific">Spodoptera frugiperda</name>
    <name type="common">Fall armyworm</name>
    <dbReference type="NCBI Taxonomy" id="7108"/>
    <lineage>
        <taxon>Eukaryota</taxon>
        <taxon>Metazoa</taxon>
        <taxon>Ecdysozoa</taxon>
        <taxon>Arthropoda</taxon>
        <taxon>Hexapoda</taxon>
        <taxon>Insecta</taxon>
        <taxon>Pterygota</taxon>
        <taxon>Neoptera</taxon>
        <taxon>Endopterygota</taxon>
        <taxon>Lepidoptera</taxon>
        <taxon>Glossata</taxon>
        <taxon>Ditrysia</taxon>
        <taxon>Noctuoidea</taxon>
        <taxon>Noctuidae</taxon>
        <taxon>Amphipyrinae</taxon>
        <taxon>Spodoptera</taxon>
    </lineage>
</organism>
<dbReference type="AlphaFoldDB" id="A0A2H1WDR0"/>
<protein>
    <submittedName>
        <fullName evidence="2">SFRICE042036.2</fullName>
    </submittedName>
</protein>
<name>A0A2H1WDR0_SPOFR</name>
<keyword evidence="1" id="KW-1133">Transmembrane helix</keyword>
<feature type="transmembrane region" description="Helical" evidence="1">
    <location>
        <begin position="59"/>
        <end position="79"/>
    </location>
</feature>
<feature type="transmembrane region" description="Helical" evidence="1">
    <location>
        <begin position="94"/>
        <end position="119"/>
    </location>
</feature>
<evidence type="ECO:0000313" key="2">
    <source>
        <dbReference type="EMBL" id="SOQ51215.1"/>
    </source>
</evidence>
<keyword evidence="1" id="KW-0812">Transmembrane</keyword>
<feature type="transmembrane region" description="Helical" evidence="1">
    <location>
        <begin position="287"/>
        <end position="311"/>
    </location>
</feature>
<sequence length="397" mass="45825">MSTHNSVIPITNKIKVEPKNRIDKDIQKFVYPFNAVLTIVFCSKYTIRNDNIAPRVGKYCIIRLIGIIIALGLTGFRMYKILDSFNVKNSNDRIILFLSICLLALNVASFITTSIVNFMHGQDNALLIKIIQSIHKDVTFRSFNSSIIWNWITLTTIVFVDIFLYILKGTTISNLDTINSLSEIFFCIIDIDFVYTVRLQLLLVKYLKEWIDKVRSVDVVVDEDSYYTKMYETYKNILKAYGVFKKVSECLVLFRISTAFFRNLCRLQLLLCVLEKWKHLYSNSVEIPYLDLLTLLVAASAMVKVVLIVMIHCGYSEKFSIVLEDANVTCILRMKNVNCSKVEKQFCKNILRENETFSKMTACGLFYIDGRLPLSLLGLLTQYFVAELQFAFLRENT</sequence>
<accession>A0A2H1WDR0</accession>
<evidence type="ECO:0000256" key="1">
    <source>
        <dbReference type="SAM" id="Phobius"/>
    </source>
</evidence>